<feature type="compositionally biased region" description="Acidic residues" evidence="3">
    <location>
        <begin position="267"/>
        <end position="286"/>
    </location>
</feature>
<dbReference type="InterPro" id="IPR004087">
    <property type="entry name" value="KH_dom"/>
</dbReference>
<evidence type="ECO:0000256" key="3">
    <source>
        <dbReference type="SAM" id="MobiDB-lite"/>
    </source>
</evidence>
<reference evidence="5 6" key="1">
    <citation type="submission" date="2016-02" db="EMBL/GenBank/DDBJ databases">
        <title>Genome analysis of coral dinoflagellate symbionts highlights evolutionary adaptations to a symbiotic lifestyle.</title>
        <authorList>
            <person name="Aranda M."/>
            <person name="Li Y."/>
            <person name="Liew Y.J."/>
            <person name="Baumgarten S."/>
            <person name="Simakov O."/>
            <person name="Wilson M."/>
            <person name="Piel J."/>
            <person name="Ashoor H."/>
            <person name="Bougouffa S."/>
            <person name="Bajic V.B."/>
            <person name="Ryu T."/>
            <person name="Ravasi T."/>
            <person name="Bayer T."/>
            <person name="Micklem G."/>
            <person name="Kim H."/>
            <person name="Bhak J."/>
            <person name="Lajeunesse T.C."/>
            <person name="Voolstra C.R."/>
        </authorList>
    </citation>
    <scope>NUCLEOTIDE SEQUENCE [LARGE SCALE GENOMIC DNA]</scope>
    <source>
        <strain evidence="5 6">CCMP2467</strain>
    </source>
</reference>
<dbReference type="GO" id="GO:0003723">
    <property type="term" value="F:RNA binding"/>
    <property type="evidence" value="ECO:0007669"/>
    <property type="project" value="UniProtKB-UniRule"/>
</dbReference>
<dbReference type="InterPro" id="IPR004088">
    <property type="entry name" value="KH_dom_type_1"/>
</dbReference>
<evidence type="ECO:0000256" key="2">
    <source>
        <dbReference type="PROSITE-ProRule" id="PRU00117"/>
    </source>
</evidence>
<evidence type="ECO:0000313" key="6">
    <source>
        <dbReference type="Proteomes" id="UP000186817"/>
    </source>
</evidence>
<gene>
    <name evidence="5" type="ORF">AK812_SmicGene42102</name>
</gene>
<dbReference type="PROSITE" id="PS50084">
    <property type="entry name" value="KH_TYPE_1"/>
    <property type="match status" value="2"/>
</dbReference>
<feature type="domain" description="K Homology" evidence="4">
    <location>
        <begin position="86"/>
        <end position="155"/>
    </location>
</feature>
<proteinExistence type="predicted"/>
<accession>A0A1Q9C4F3</accession>
<feature type="region of interest" description="Disordered" evidence="3">
    <location>
        <begin position="182"/>
        <end position="315"/>
    </location>
</feature>
<sequence length="477" mass="50487">MPEPVPLRCLVPAEIVELFAGEDGVAAGRIAAASGADISVSDDDTTPASLTDRIVTIHGAQQVQQAAYRLIVERFYDEQKATSDEDLGVFILLVPTAHAVAMSEDGTLNKVMALSGAELSVQDASITGTEDRPVRIVGTLEATVAAASRLRACVQVLAWRAEQGISDAAPENEEGEIVEDADAPGLERQAEQPPYAEPAVRAEGTEPELGGLDVQPEPEQRQPDDELGGPCLAGPPAKEESELDEPEDPKESQGGEAEAAEGKEAMEPAEEQLAPDELAEPDEAEEASPRRDASSRAVEEISSPEPAAGSNLHSPRRSTATVCRCLAPSHAVDLLIGFDGEGAAEVLQKTGAQISVLDEEDVPESLSDQIVVIEGDLQGQVLACRCVVETLFQVQGLSDKEQGLFVMLVPTSRYDAVAEKASALSEQTGADLILEDEIEGLEDHPLQIVGPVLECTTAVYRVLRVLQDSSAPEPTRS</sequence>
<feature type="domain" description="K Homology" evidence="4">
    <location>
        <begin position="3"/>
        <end position="76"/>
    </location>
</feature>
<dbReference type="AlphaFoldDB" id="A0A1Q9C4F3"/>
<dbReference type="PANTHER" id="PTHR10288">
    <property type="entry name" value="KH DOMAIN CONTAINING RNA BINDING PROTEIN"/>
    <property type="match status" value="1"/>
</dbReference>
<name>A0A1Q9C4F3_SYMMI</name>
<feature type="domain" description="K Homology" evidence="4">
    <location>
        <begin position="319"/>
        <end position="393"/>
    </location>
</feature>
<organism evidence="5 6">
    <name type="scientific">Symbiodinium microadriaticum</name>
    <name type="common">Dinoflagellate</name>
    <name type="synonym">Zooxanthella microadriatica</name>
    <dbReference type="NCBI Taxonomy" id="2951"/>
    <lineage>
        <taxon>Eukaryota</taxon>
        <taxon>Sar</taxon>
        <taxon>Alveolata</taxon>
        <taxon>Dinophyceae</taxon>
        <taxon>Suessiales</taxon>
        <taxon>Symbiodiniaceae</taxon>
        <taxon>Symbiodinium</taxon>
    </lineage>
</organism>
<dbReference type="OrthoDB" id="429329at2759"/>
<dbReference type="SMART" id="SM00322">
    <property type="entry name" value="KH"/>
    <property type="match status" value="3"/>
</dbReference>
<keyword evidence="6" id="KW-1185">Reference proteome</keyword>
<evidence type="ECO:0000313" key="5">
    <source>
        <dbReference type="EMBL" id="OLP77803.1"/>
    </source>
</evidence>
<dbReference type="Proteomes" id="UP000186817">
    <property type="component" value="Unassembled WGS sequence"/>
</dbReference>
<dbReference type="Gene3D" id="3.30.310.210">
    <property type="match status" value="2"/>
</dbReference>
<dbReference type="SUPFAM" id="SSF54791">
    <property type="entry name" value="Eukaryotic type KH-domain (KH-domain type I)"/>
    <property type="match status" value="2"/>
</dbReference>
<dbReference type="InterPro" id="IPR036612">
    <property type="entry name" value="KH_dom_type_1_sf"/>
</dbReference>
<dbReference type="EMBL" id="LSRX01001709">
    <property type="protein sequence ID" value="OLP77803.1"/>
    <property type="molecule type" value="Genomic_DNA"/>
</dbReference>
<keyword evidence="1" id="KW-0677">Repeat</keyword>
<feature type="compositionally biased region" description="Basic and acidic residues" evidence="3">
    <location>
        <begin position="287"/>
        <end position="299"/>
    </location>
</feature>
<evidence type="ECO:0000259" key="4">
    <source>
        <dbReference type="SMART" id="SM00322"/>
    </source>
</evidence>
<comment type="caution">
    <text evidence="5">The sequence shown here is derived from an EMBL/GenBank/DDBJ whole genome shotgun (WGS) entry which is preliminary data.</text>
</comment>
<evidence type="ECO:0000256" key="1">
    <source>
        <dbReference type="ARBA" id="ARBA00022737"/>
    </source>
</evidence>
<dbReference type="Pfam" id="PF00013">
    <property type="entry name" value="KH_1"/>
    <property type="match status" value="2"/>
</dbReference>
<keyword evidence="2" id="KW-0694">RNA-binding</keyword>
<protein>
    <recommendedName>
        <fullName evidence="4">K Homology domain-containing protein</fullName>
    </recommendedName>
</protein>